<name>F7ZJP3_ROSLO</name>
<accession>F7ZJP3</accession>
<protein>
    <submittedName>
        <fullName evidence="1">Uncharacterized protein</fullName>
    </submittedName>
</protein>
<reference evidence="1 2" key="1">
    <citation type="journal article" date="2011" name="BMC Genomics">
        <title>Comparative genome analysis and genome-guided physiological analysis of Roseobacter litoralis.</title>
        <authorList>
            <person name="Kalhoefer D."/>
            <person name="Thole S."/>
            <person name="Voget S."/>
            <person name="Lehmann R."/>
            <person name="Liesegang H."/>
            <person name="Wollher A."/>
            <person name="Daniel R."/>
            <person name="Simon M."/>
            <person name="Brinkhoff T."/>
        </authorList>
    </citation>
    <scope>NUCLEOTIDE SEQUENCE [LARGE SCALE GENOMIC DNA]</scope>
    <source>
        <strain evidence="2">ATCC 49566 / DSM 6996 / JCM 21268 / NBRC 15278 / OCh 149</strain>
    </source>
</reference>
<proteinExistence type="predicted"/>
<keyword evidence="2" id="KW-1185">Reference proteome</keyword>
<dbReference type="EMBL" id="CP002623">
    <property type="protein sequence ID" value="AEI93874.1"/>
    <property type="molecule type" value="Genomic_DNA"/>
</dbReference>
<evidence type="ECO:0000313" key="2">
    <source>
        <dbReference type="Proteomes" id="UP000001353"/>
    </source>
</evidence>
<sequence length="146" mass="16228">MLLLLTPELQKKSFTVAVAEKVRLPVNAVMRDRSRTIVTNSIADGERASGSINDKTKASHVKRKHRKKMSARCVFGCPNTSCLTRLRLSRQGCVPPPVQPPAVGADIASSAYQHHKNVLAFHPAQRRLRSPLQTIDHIMETKEGRI</sequence>
<dbReference type="AlphaFoldDB" id="F7ZJP3"/>
<organism evidence="1 2">
    <name type="scientific">Roseobacter litoralis (strain ATCC 49566 / DSM 6996 / JCM 21268 / NBRC 15278 / OCh 149)</name>
    <dbReference type="NCBI Taxonomy" id="391595"/>
    <lineage>
        <taxon>Bacteria</taxon>
        <taxon>Pseudomonadati</taxon>
        <taxon>Pseudomonadota</taxon>
        <taxon>Alphaproteobacteria</taxon>
        <taxon>Rhodobacterales</taxon>
        <taxon>Roseobacteraceae</taxon>
        <taxon>Roseobacter</taxon>
    </lineage>
</organism>
<dbReference type="Proteomes" id="UP000001353">
    <property type="component" value="Chromosome"/>
</dbReference>
<dbReference type="KEGG" id="rli:RLO149_c018860"/>
<gene>
    <name evidence="1" type="ordered locus">RLO149_c018860</name>
</gene>
<evidence type="ECO:0000313" key="1">
    <source>
        <dbReference type="EMBL" id="AEI93874.1"/>
    </source>
</evidence>
<dbReference type="HOGENOM" id="CLU_1776026_0_0_5"/>